<dbReference type="GO" id="GO:0005975">
    <property type="term" value="P:carbohydrate metabolic process"/>
    <property type="evidence" value="ECO:0007669"/>
    <property type="project" value="UniProtKB-UniRule"/>
</dbReference>
<dbReference type="InterPro" id="IPR018155">
    <property type="entry name" value="Hyaluronidase"/>
</dbReference>
<sequence length="356" mass="41695">MLLVILFLYLLHPLVNGNLNRTNWPKKIFNIYWNVPTYFCHQHGIYFNELTKFDIKYNSKGNYRGETISLFYDPGNFPAMVPLKNGTYDIRNEGVPQKGNITVHLQQFTKELDEIYPKKISGGIGVINFNKWRPIFRRNVNNLKINKEVSIDLVRKEHPKWDKSMIEKEASNRFEKSARIFMEKTLKLAKDIRNKNKWGYHGYPYCPTASTGNPSFDCDALAMNENDKLSWLFKYQDVLLPSVYVKHVLKPEEKIGLVRGSVKEAVRISKKFEHLPKVLSYWWYAYEDKMDTFLTETDVKNTFQEILINGGDGIVIWGTMHNLNNKKKCEKLEQYLSTILGPIAFKVMEAVKKEHH</sequence>
<evidence type="ECO:0000256" key="9">
    <source>
        <dbReference type="SAM" id="SignalP"/>
    </source>
</evidence>
<dbReference type="InterPro" id="IPR017853">
    <property type="entry name" value="GH"/>
</dbReference>
<dbReference type="PIRSF" id="PIRSF038193">
    <property type="entry name" value="Hyaluronidase"/>
    <property type="match status" value="1"/>
</dbReference>
<reference evidence="10" key="3">
    <citation type="submission" date="2021-10" db="EMBL/GenBank/DDBJ databases">
        <authorList>
            <person name="Rungsa P."/>
        </authorList>
    </citation>
    <scope>NUCLEOTIDE SEQUENCE</scope>
    <source>
        <tissue evidence="10">Venom gland</tissue>
    </source>
</reference>
<keyword evidence="4 7" id="KW-1015">Disulfide bond</keyword>
<feature type="disulfide bond" evidence="7">
    <location>
        <begin position="40"/>
        <end position="329"/>
    </location>
</feature>
<comment type="catalytic activity">
    <reaction evidence="8">
        <text>Random hydrolysis of (1-&gt;4)-linkages between N-acetyl-beta-D-glucosamine and D-glucuronate residues in hyaluronate.</text>
        <dbReference type="EC" id="3.2.1.35"/>
    </reaction>
</comment>
<dbReference type="PANTHER" id="PTHR11769:SF35">
    <property type="entry name" value="HYALURONIDASE"/>
    <property type="match status" value="1"/>
</dbReference>
<feature type="chain" id="PRO_5039547307" description="Hyaluronidase" evidence="9">
    <location>
        <begin position="18"/>
        <end position="356"/>
    </location>
</feature>
<evidence type="ECO:0000256" key="7">
    <source>
        <dbReference type="PIRSR" id="PIRSR038193-3"/>
    </source>
</evidence>
<dbReference type="Pfam" id="PF01630">
    <property type="entry name" value="Glyco_hydro_56"/>
    <property type="match status" value="1"/>
</dbReference>
<keyword evidence="9" id="KW-0732">Signal</keyword>
<dbReference type="FunFam" id="3.20.20.70:FF:000366">
    <property type="entry name" value="Hyaluronidase"/>
    <property type="match status" value="1"/>
</dbReference>
<feature type="disulfide bond" evidence="7">
    <location>
        <begin position="206"/>
        <end position="218"/>
    </location>
</feature>
<dbReference type="GO" id="GO:0030214">
    <property type="term" value="P:hyaluronan catabolic process"/>
    <property type="evidence" value="ECO:0007669"/>
    <property type="project" value="TreeGrafter"/>
</dbReference>
<dbReference type="PANTHER" id="PTHR11769">
    <property type="entry name" value="HYALURONIDASE"/>
    <property type="match status" value="1"/>
</dbReference>
<evidence type="ECO:0000256" key="1">
    <source>
        <dbReference type="ARBA" id="ARBA00004613"/>
    </source>
</evidence>
<dbReference type="EC" id="3.2.1.35" evidence="8"/>
<evidence type="ECO:0000256" key="8">
    <source>
        <dbReference type="RuleBase" id="RU610713"/>
    </source>
</evidence>
<keyword evidence="5" id="KW-0325">Glycoprotein</keyword>
<dbReference type="GO" id="GO:0006952">
    <property type="term" value="P:defense response"/>
    <property type="evidence" value="ECO:0007669"/>
    <property type="project" value="InterPro"/>
</dbReference>
<keyword evidence="3" id="KW-0964">Secreted</keyword>
<comment type="subcellular location">
    <subcellularLocation>
        <location evidence="1">Secreted</location>
    </subcellularLocation>
</comment>
<organism evidence="10">
    <name type="scientific">Vespa tropica</name>
    <name type="common">Greater banded hornet</name>
    <name type="synonym">Sphex tropica</name>
    <dbReference type="NCBI Taxonomy" id="7450"/>
    <lineage>
        <taxon>Eukaryota</taxon>
        <taxon>Metazoa</taxon>
        <taxon>Ecdysozoa</taxon>
        <taxon>Arthropoda</taxon>
        <taxon>Hexapoda</taxon>
        <taxon>Insecta</taxon>
        <taxon>Pterygota</taxon>
        <taxon>Neoptera</taxon>
        <taxon>Endopterygota</taxon>
        <taxon>Hymenoptera</taxon>
        <taxon>Apocrita</taxon>
        <taxon>Aculeata</taxon>
        <taxon>Vespoidea</taxon>
        <taxon>Vespidae</taxon>
        <taxon>Vespinae</taxon>
        <taxon>Vespa</taxon>
    </lineage>
</organism>
<dbReference type="InterPro" id="IPR001329">
    <property type="entry name" value="Venom_Hyaluronidase"/>
</dbReference>
<evidence type="ECO:0000256" key="3">
    <source>
        <dbReference type="ARBA" id="ARBA00022525"/>
    </source>
</evidence>
<evidence type="ECO:0000256" key="6">
    <source>
        <dbReference type="PIRNR" id="PIRNR038193"/>
    </source>
</evidence>
<dbReference type="SUPFAM" id="SSF51445">
    <property type="entry name" value="(Trans)glycosidases"/>
    <property type="match status" value="1"/>
</dbReference>
<evidence type="ECO:0000313" key="10">
    <source>
        <dbReference type="EMBL" id="UYX46121.1"/>
    </source>
</evidence>
<comment type="similarity">
    <text evidence="2 6 8">Belongs to the glycosyl hydrolase 56 family.</text>
</comment>
<accession>A0A9E7V465</accession>
<evidence type="ECO:0000256" key="4">
    <source>
        <dbReference type="ARBA" id="ARBA00023157"/>
    </source>
</evidence>
<dbReference type="GO" id="GO:0004415">
    <property type="term" value="F:hyalurononglucosaminidase activity"/>
    <property type="evidence" value="ECO:0007669"/>
    <property type="project" value="UniProtKB-UniRule"/>
</dbReference>
<keyword evidence="8" id="KW-0378">Hydrolase</keyword>
<dbReference type="PRINTS" id="PR00846">
    <property type="entry name" value="GLHYDRLASE56"/>
</dbReference>
<protein>
    <recommendedName>
        <fullName evidence="8">Hyaluronidase</fullName>
        <ecNumber evidence="8">3.2.1.35</ecNumber>
    </recommendedName>
</protein>
<evidence type="ECO:0000256" key="2">
    <source>
        <dbReference type="ARBA" id="ARBA00008871"/>
    </source>
</evidence>
<dbReference type="AlphaFoldDB" id="A0A9E7V465"/>
<dbReference type="Gene3D" id="3.20.20.70">
    <property type="entry name" value="Aldolase class I"/>
    <property type="match status" value="1"/>
</dbReference>
<proteinExistence type="evidence at transcript level"/>
<dbReference type="GO" id="GO:0005576">
    <property type="term" value="C:extracellular region"/>
    <property type="evidence" value="ECO:0007669"/>
    <property type="project" value="UniProtKB-SubCell"/>
</dbReference>
<dbReference type="EMBL" id="OK487586">
    <property type="protein sequence ID" value="UYX46121.1"/>
    <property type="molecule type" value="mRNA"/>
</dbReference>
<evidence type="ECO:0000256" key="5">
    <source>
        <dbReference type="ARBA" id="ARBA00023180"/>
    </source>
</evidence>
<name>A0A9E7V465_VESTR</name>
<feature type="signal peptide" evidence="9">
    <location>
        <begin position="1"/>
        <end position="17"/>
    </location>
</feature>
<dbReference type="PRINTS" id="PR00847">
    <property type="entry name" value="HYALURONDASE"/>
</dbReference>
<reference evidence="10" key="1">
    <citation type="journal article" date="2016" name="J. Venom. Anim. Toxins Incl. Trop. Dis.">
        <title>Cloning, structural modelling and characterization of VesT2s, a wasp venom hyaluronidase (HAase) from Vespa tropica.</title>
        <authorList>
            <person name="Rungsa P"/>
            <person name="Incamnoi P"/>
            <person name="Sukprasert S"/>
            <person name="Uawonggul N"/>
            <person name="Klaynongsruang S"/>
            <person name="Daduang J"/>
            <person name="Patramanon R"/>
            <person name="Roytrakul S"/>
            <person name="Daduang S."/>
        </authorList>
    </citation>
    <scope>NUCLEOTIDE SEQUENCE</scope>
    <source>
        <tissue evidence="10">Venom gland</tissue>
    </source>
</reference>
<dbReference type="InterPro" id="IPR013785">
    <property type="entry name" value="Aldolase_TIM"/>
</dbReference>
<reference evidence="10" key="2">
    <citation type="journal article" date="2016" name="Toxicon">
        <title>Comparative proteomic analysis of two wasps venom, Vespa tropica and Vespa affinis.</title>
        <authorList>
            <person name="Rungsa P"/>
            <person name="Incamnoi P"/>
            <person name="Sukprasert S"/>
            <person name="Uawonggul N"/>
            <person name="Klaynongsruang S"/>
            <person name="Daduang J"/>
            <person name="Patramanon R"/>
            <person name="Roytrakul S"/>
            <person name="Daduang S."/>
        </authorList>
    </citation>
    <scope>NUCLEOTIDE SEQUENCE</scope>
    <source>
        <tissue evidence="10">Venom gland</tissue>
    </source>
</reference>
<keyword evidence="8" id="KW-0326">Glycosidase</keyword>